<dbReference type="InterPro" id="IPR027304">
    <property type="entry name" value="Trigger_fact/SurA_dom_sf"/>
</dbReference>
<proteinExistence type="inferred from homology"/>
<dbReference type="Gene3D" id="3.10.50.40">
    <property type="match status" value="1"/>
</dbReference>
<keyword evidence="10" id="KW-0449">Lipoprotein</keyword>
<evidence type="ECO:0000256" key="11">
    <source>
        <dbReference type="HAMAP-Rule" id="MF_01145"/>
    </source>
</evidence>
<evidence type="ECO:0000256" key="12">
    <source>
        <dbReference type="SAM" id="Coils"/>
    </source>
</evidence>
<keyword evidence="5 11" id="KW-0732">Signal</keyword>
<evidence type="ECO:0000256" key="10">
    <source>
        <dbReference type="ARBA" id="ARBA00023288"/>
    </source>
</evidence>
<dbReference type="EMBL" id="RAPK01000008">
    <property type="protein sequence ID" value="RKD73442.1"/>
    <property type="molecule type" value="Genomic_DNA"/>
</dbReference>
<evidence type="ECO:0000259" key="13">
    <source>
        <dbReference type="PROSITE" id="PS50198"/>
    </source>
</evidence>
<evidence type="ECO:0000313" key="14">
    <source>
        <dbReference type="EMBL" id="RKD73442.1"/>
    </source>
</evidence>
<feature type="coiled-coil region" evidence="12">
    <location>
        <begin position="239"/>
        <end position="270"/>
    </location>
</feature>
<dbReference type="RefSeq" id="WP_120192935.1">
    <property type="nucleotide sequence ID" value="NZ_RAPK01000008.1"/>
</dbReference>
<dbReference type="InterPro" id="IPR050245">
    <property type="entry name" value="PrsA_foldase"/>
</dbReference>
<evidence type="ECO:0000256" key="8">
    <source>
        <dbReference type="ARBA" id="ARBA00023139"/>
    </source>
</evidence>
<keyword evidence="6 11" id="KW-0697">Rotamase</keyword>
<gene>
    <name evidence="11" type="primary">prsA</name>
    <name evidence="14" type="ORF">ATL39_1736</name>
</gene>
<dbReference type="InterPro" id="IPR046357">
    <property type="entry name" value="PPIase_dom_sf"/>
</dbReference>
<evidence type="ECO:0000256" key="1">
    <source>
        <dbReference type="ARBA" id="ARBA00000971"/>
    </source>
</evidence>
<dbReference type="Pfam" id="PF13616">
    <property type="entry name" value="Rotamase_3"/>
    <property type="match status" value="1"/>
</dbReference>
<comment type="catalytic activity">
    <reaction evidence="1 11">
        <text>[protein]-peptidylproline (omega=180) = [protein]-peptidylproline (omega=0)</text>
        <dbReference type="Rhea" id="RHEA:16237"/>
        <dbReference type="Rhea" id="RHEA-COMP:10747"/>
        <dbReference type="Rhea" id="RHEA-COMP:10748"/>
        <dbReference type="ChEBI" id="CHEBI:83833"/>
        <dbReference type="ChEBI" id="CHEBI:83834"/>
        <dbReference type="EC" id="5.2.1.8"/>
    </reaction>
</comment>
<evidence type="ECO:0000256" key="9">
    <source>
        <dbReference type="ARBA" id="ARBA00023235"/>
    </source>
</evidence>
<dbReference type="GO" id="GO:0005886">
    <property type="term" value="C:plasma membrane"/>
    <property type="evidence" value="ECO:0007669"/>
    <property type="project" value="UniProtKB-SubCell"/>
</dbReference>
<protein>
    <recommendedName>
        <fullName evidence="11">Foldase protein PrsA</fullName>
        <ecNumber evidence="11">5.2.1.8</ecNumber>
    </recommendedName>
</protein>
<keyword evidence="4 11" id="KW-1003">Cell membrane</keyword>
<keyword evidence="7 11" id="KW-0472">Membrane</keyword>
<dbReference type="GO" id="GO:0006457">
    <property type="term" value="P:protein folding"/>
    <property type="evidence" value="ECO:0007669"/>
    <property type="project" value="UniProtKB-UniRule"/>
</dbReference>
<dbReference type="SUPFAM" id="SSF54534">
    <property type="entry name" value="FKBP-like"/>
    <property type="match status" value="1"/>
</dbReference>
<dbReference type="HAMAP" id="MF_01145">
    <property type="entry name" value="Foldase_PrsA"/>
    <property type="match status" value="1"/>
</dbReference>
<name>A0A419V4S7_9BACL</name>
<evidence type="ECO:0000256" key="4">
    <source>
        <dbReference type="ARBA" id="ARBA00022475"/>
    </source>
</evidence>
<evidence type="ECO:0000313" key="15">
    <source>
        <dbReference type="Proteomes" id="UP000285120"/>
    </source>
</evidence>
<comment type="similarity">
    <text evidence="3 11">Belongs to the PrsA family.</text>
</comment>
<dbReference type="SUPFAM" id="SSF109998">
    <property type="entry name" value="Triger factor/SurA peptide-binding domain-like"/>
    <property type="match status" value="1"/>
</dbReference>
<feature type="domain" description="PpiC" evidence="13">
    <location>
        <begin position="154"/>
        <end position="244"/>
    </location>
</feature>
<dbReference type="InterPro" id="IPR023059">
    <property type="entry name" value="Foldase_PrsA"/>
</dbReference>
<accession>A0A419V4S7</accession>
<keyword evidence="12" id="KW-0175">Coiled coil</keyword>
<comment type="caution">
    <text evidence="14">The sequence shown here is derived from an EMBL/GenBank/DDBJ whole genome shotgun (WGS) entry which is preliminary data.</text>
</comment>
<evidence type="ECO:0000256" key="5">
    <source>
        <dbReference type="ARBA" id="ARBA00022729"/>
    </source>
</evidence>
<evidence type="ECO:0000256" key="6">
    <source>
        <dbReference type="ARBA" id="ARBA00023110"/>
    </source>
</evidence>
<keyword evidence="9 11" id="KW-0413">Isomerase</keyword>
<dbReference type="InterPro" id="IPR000297">
    <property type="entry name" value="PPIase_PpiC"/>
</dbReference>
<feature type="coiled-coil region" evidence="12">
    <location>
        <begin position="67"/>
        <end position="132"/>
    </location>
</feature>
<dbReference type="PROSITE" id="PS50198">
    <property type="entry name" value="PPIC_PPIASE_2"/>
    <property type="match status" value="1"/>
</dbReference>
<keyword evidence="8" id="KW-0564">Palmitate</keyword>
<dbReference type="GO" id="GO:0003755">
    <property type="term" value="F:peptidyl-prolyl cis-trans isomerase activity"/>
    <property type="evidence" value="ECO:0007669"/>
    <property type="project" value="UniProtKB-UniRule"/>
</dbReference>
<organism evidence="14 15">
    <name type="scientific">Sinobaca qinghaiensis</name>
    <dbReference type="NCBI Taxonomy" id="342944"/>
    <lineage>
        <taxon>Bacteria</taxon>
        <taxon>Bacillati</taxon>
        <taxon>Bacillota</taxon>
        <taxon>Bacilli</taxon>
        <taxon>Bacillales</taxon>
        <taxon>Sporolactobacillaceae</taxon>
        <taxon>Sinobaca</taxon>
    </lineage>
</organism>
<keyword evidence="15" id="KW-1185">Reference proteome</keyword>
<comment type="subcellular location">
    <subcellularLocation>
        <location evidence="2">Cell membrane</location>
        <topology evidence="2">Lipid-anchor</topology>
    </subcellularLocation>
</comment>
<dbReference type="Gene3D" id="1.10.4030.10">
    <property type="entry name" value="Porin chaperone SurA, peptide-binding domain"/>
    <property type="match status" value="1"/>
</dbReference>
<comment type="function">
    <text evidence="11">Plays a major role in protein secretion by helping the post-translocational extracellular folding of several secreted proteins.</text>
</comment>
<sequence>MFKKGKKRYFIGAIIAAAVIGLLITGFSRSDAVAEVGDEKITKDELYEEMAATSGEAALDTMITEEVVNAEAEKAEVKVTQKEIDEEKATLEESYGGEEGLESAISQSGLTMEDLEEQMETTLKVEKLMEADISVSDEEIETYYEENKEDLGEPAQVEASHILTEDKETAEEIKAKLDNGENFAEIAEEYSTDTASAENGGELGFFGTGEMAEAFEKAAFDMEPGEISEPVETEFGFHIINVTDKKEAEEAALEDSRAEIEETLKNQKLDANYTTWLEKTKEKYDIKNSLMDEQE</sequence>
<reference evidence="14 15" key="1">
    <citation type="submission" date="2018-09" db="EMBL/GenBank/DDBJ databases">
        <title>Genomic Encyclopedia of Archaeal and Bacterial Type Strains, Phase II (KMG-II): from individual species to whole genera.</title>
        <authorList>
            <person name="Goeker M."/>
        </authorList>
    </citation>
    <scope>NUCLEOTIDE SEQUENCE [LARGE SCALE GENOMIC DNA]</scope>
    <source>
        <strain evidence="14 15">DSM 17008</strain>
    </source>
</reference>
<evidence type="ECO:0000256" key="2">
    <source>
        <dbReference type="ARBA" id="ARBA00004193"/>
    </source>
</evidence>
<evidence type="ECO:0000256" key="3">
    <source>
        <dbReference type="ARBA" id="ARBA00006071"/>
    </source>
</evidence>
<dbReference type="PANTHER" id="PTHR47245">
    <property type="entry name" value="PEPTIDYLPROLYL ISOMERASE"/>
    <property type="match status" value="1"/>
</dbReference>
<dbReference type="Proteomes" id="UP000285120">
    <property type="component" value="Unassembled WGS sequence"/>
</dbReference>
<evidence type="ECO:0000256" key="7">
    <source>
        <dbReference type="ARBA" id="ARBA00023136"/>
    </source>
</evidence>
<dbReference type="AlphaFoldDB" id="A0A419V4S7"/>
<dbReference type="PANTHER" id="PTHR47245:SF1">
    <property type="entry name" value="FOLDASE PROTEIN PRSA"/>
    <property type="match status" value="1"/>
</dbReference>
<dbReference type="EC" id="5.2.1.8" evidence="11"/>
<dbReference type="OrthoDB" id="14196at2"/>